<keyword evidence="2" id="KW-1185">Reference proteome</keyword>
<dbReference type="EMBL" id="LN736363">
    <property type="protein sequence ID" value="CEP61915.1"/>
    <property type="molecule type" value="Genomic_DNA"/>
</dbReference>
<gene>
    <name evidence="1" type="ORF">LALA0_S04e03554g</name>
</gene>
<dbReference type="RefSeq" id="XP_022628147.1">
    <property type="nucleotide sequence ID" value="XM_022772708.1"/>
</dbReference>
<evidence type="ECO:0000313" key="2">
    <source>
        <dbReference type="Proteomes" id="UP000054304"/>
    </source>
</evidence>
<evidence type="ECO:0000313" key="1">
    <source>
        <dbReference type="EMBL" id="CEP61915.1"/>
    </source>
</evidence>
<sequence>MTVFSKKRSRSPDLGGISKYKRQRLIEDLQSLSISDNASGSRKATTKVVLEDAWKNDQQVWKIASGNDSVNKDIYGPIWDSIRSSNLQVIKWYDSAQLLYTSWLVWVQSRNRASGGGIEMEIDTGNGAHSASVYHEYSGYGYEPMLLDD</sequence>
<organism evidence="1 2">
    <name type="scientific">Lachancea lanzarotensis</name>
    <dbReference type="NCBI Taxonomy" id="1245769"/>
    <lineage>
        <taxon>Eukaryota</taxon>
        <taxon>Fungi</taxon>
        <taxon>Dikarya</taxon>
        <taxon>Ascomycota</taxon>
        <taxon>Saccharomycotina</taxon>
        <taxon>Saccharomycetes</taxon>
        <taxon>Saccharomycetales</taxon>
        <taxon>Saccharomycetaceae</taxon>
        <taxon>Lachancea</taxon>
    </lineage>
</organism>
<dbReference type="OrthoDB" id="4070021at2759"/>
<dbReference type="HOGENOM" id="CLU_138673_0_0_1"/>
<accession>A0A0C7MWE1</accession>
<protein>
    <submittedName>
        <fullName evidence="1">LALA0S04e03554g1_1</fullName>
    </submittedName>
</protein>
<dbReference type="AlphaFoldDB" id="A0A0C7MWE1"/>
<reference evidence="1 2" key="1">
    <citation type="submission" date="2014-12" db="EMBL/GenBank/DDBJ databases">
        <authorList>
            <person name="Neuveglise Cecile"/>
        </authorList>
    </citation>
    <scope>NUCLEOTIDE SEQUENCE [LARGE SCALE GENOMIC DNA]</scope>
    <source>
        <strain evidence="1 2">CBS 12615</strain>
    </source>
</reference>
<dbReference type="GeneID" id="34685358"/>
<name>A0A0C7MWE1_9SACH</name>
<dbReference type="Proteomes" id="UP000054304">
    <property type="component" value="Unassembled WGS sequence"/>
</dbReference>
<proteinExistence type="predicted"/>